<evidence type="ECO:0000313" key="10">
    <source>
        <dbReference type="Proteomes" id="UP000594263"/>
    </source>
</evidence>
<keyword evidence="6" id="KW-0687">Ribonucleoprotein</keyword>
<evidence type="ECO:0000256" key="5">
    <source>
        <dbReference type="ARBA" id="ARBA00023187"/>
    </source>
</evidence>
<dbReference type="GO" id="GO:0000373">
    <property type="term" value="P:Group II intron splicing"/>
    <property type="evidence" value="ECO:0007669"/>
    <property type="project" value="InterPro"/>
</dbReference>
<dbReference type="GO" id="GO:1990904">
    <property type="term" value="C:ribonucleoprotein complex"/>
    <property type="evidence" value="ECO:0007669"/>
    <property type="project" value="UniProtKB-KW"/>
</dbReference>
<dbReference type="GO" id="GO:0005739">
    <property type="term" value="C:mitochondrion"/>
    <property type="evidence" value="ECO:0007669"/>
    <property type="project" value="EnsemblPlants"/>
</dbReference>
<keyword evidence="5" id="KW-0508">mRNA splicing</keyword>
<evidence type="ECO:0000313" key="9">
    <source>
        <dbReference type="EnsemblPlants" id="Kaladp0039s0332.1.v1.1"/>
    </source>
</evidence>
<keyword evidence="2" id="KW-0677">Repeat</keyword>
<feature type="domain" description="CRM" evidence="8">
    <location>
        <begin position="139"/>
        <end position="242"/>
    </location>
</feature>
<dbReference type="InterPro" id="IPR035920">
    <property type="entry name" value="YhbY-like_sf"/>
</dbReference>
<feature type="domain" description="CRM" evidence="8">
    <location>
        <begin position="264"/>
        <end position="360"/>
    </location>
</feature>
<dbReference type="GO" id="GO:0003723">
    <property type="term" value="F:RNA binding"/>
    <property type="evidence" value="ECO:0007669"/>
    <property type="project" value="UniProtKB-UniRule"/>
</dbReference>
<protein>
    <recommendedName>
        <fullName evidence="8">CRM domain-containing protein</fullName>
    </recommendedName>
</protein>
<dbReference type="SUPFAM" id="SSF75471">
    <property type="entry name" value="YhbY-like"/>
    <property type="match status" value="2"/>
</dbReference>
<dbReference type="InterPro" id="IPR044599">
    <property type="entry name" value="CAF1P_plant"/>
</dbReference>
<dbReference type="AlphaFoldDB" id="A0A7N0TKZ4"/>
<dbReference type="EnsemblPlants" id="Kaladp0039s0332.1.v1.1">
    <property type="protein sequence ID" value="Kaladp0039s0332.1.v1.1"/>
    <property type="gene ID" value="Kaladp0039s0332.v1.1"/>
</dbReference>
<evidence type="ECO:0000259" key="8">
    <source>
        <dbReference type="PROSITE" id="PS51295"/>
    </source>
</evidence>
<name>A0A7N0TKZ4_KALFE</name>
<dbReference type="InterPro" id="IPR001890">
    <property type="entry name" value="RNA-binding_CRM"/>
</dbReference>
<keyword evidence="1" id="KW-0507">mRNA processing</keyword>
<accession>A0A7N0TKZ4</accession>
<dbReference type="PANTHER" id="PTHR46247:SF4">
    <property type="entry name" value="CRS2-ASSOCIATED FACTOR 2, MITOCHONDRIAL"/>
    <property type="match status" value="1"/>
</dbReference>
<evidence type="ECO:0000256" key="4">
    <source>
        <dbReference type="ARBA" id="ARBA00022946"/>
    </source>
</evidence>
<dbReference type="PROSITE" id="PS51295">
    <property type="entry name" value="CRM"/>
    <property type="match status" value="2"/>
</dbReference>
<dbReference type="Pfam" id="PF01985">
    <property type="entry name" value="CRS1_YhbY"/>
    <property type="match status" value="2"/>
</dbReference>
<proteinExistence type="predicted"/>
<dbReference type="GO" id="GO:0006397">
    <property type="term" value="P:mRNA processing"/>
    <property type="evidence" value="ECO:0007669"/>
    <property type="project" value="UniProtKB-KW"/>
</dbReference>
<evidence type="ECO:0000256" key="6">
    <source>
        <dbReference type="ARBA" id="ARBA00023274"/>
    </source>
</evidence>
<dbReference type="Gene3D" id="3.30.110.60">
    <property type="entry name" value="YhbY-like"/>
    <property type="match status" value="2"/>
</dbReference>
<evidence type="ECO:0000256" key="3">
    <source>
        <dbReference type="ARBA" id="ARBA00022884"/>
    </source>
</evidence>
<keyword evidence="3 7" id="KW-0694">RNA-binding</keyword>
<keyword evidence="4" id="KW-0809">Transit peptide</keyword>
<dbReference type="SMART" id="SM01103">
    <property type="entry name" value="CRS1_YhbY"/>
    <property type="match status" value="2"/>
</dbReference>
<keyword evidence="10" id="KW-1185">Reference proteome</keyword>
<evidence type="ECO:0000256" key="1">
    <source>
        <dbReference type="ARBA" id="ARBA00022664"/>
    </source>
</evidence>
<dbReference type="PANTHER" id="PTHR46247">
    <property type="entry name" value="CRS2-ASSOCIATED FACTOR 1, CHLOROPLASTIC"/>
    <property type="match status" value="1"/>
</dbReference>
<sequence length="367" mass="41902">MLKLSYSKCSNAKALSLRSCRQHLHSTPSLQSRDWDDPPFSPLHKTLISNPIQKTKPHPNKKLSNAPPLPLSSDLPFHFRYSYSESNYSVDPIGYRETPKFSPFGPGRLDRKWTGTYAVASQQIDRTRVEEERAAVLGDPLSQDEVADLVERYRHNDCARQINLGKEGVTHNMLDDIQNHWKRAEAVRIKCLGAPTLDMDNVCFHLEVCDFGEKSGGKVIYKHINIILLYRGRHYDPKSRPVIPLMLWKPYAPIYPKLVNNVVEGLTFEETKDLRNRGMNSIPLMRLTRNGVYVNVVNRVREEFQSEEVVRLDCTHVGTNDCKRIGVKLRDLVPCIPLLFKSEQIILWRGNKSSEQVAATNLGGSQQ</sequence>
<dbReference type="OMA" id="DIFDPPF"/>
<evidence type="ECO:0000256" key="2">
    <source>
        <dbReference type="ARBA" id="ARBA00022737"/>
    </source>
</evidence>
<dbReference type="Gramene" id="Kaladp0039s0332.1.v1.1">
    <property type="protein sequence ID" value="Kaladp0039s0332.1.v1.1"/>
    <property type="gene ID" value="Kaladp0039s0332.v1.1"/>
</dbReference>
<evidence type="ECO:0000256" key="7">
    <source>
        <dbReference type="PROSITE-ProRule" id="PRU00626"/>
    </source>
</evidence>
<reference evidence="9" key="1">
    <citation type="submission" date="2021-01" db="UniProtKB">
        <authorList>
            <consortium name="EnsemblPlants"/>
        </authorList>
    </citation>
    <scope>IDENTIFICATION</scope>
</reference>
<dbReference type="Proteomes" id="UP000594263">
    <property type="component" value="Unplaced"/>
</dbReference>
<dbReference type="FunFam" id="3.30.110.60:FF:000002">
    <property type="entry name" value="CRS2-associated factor 1, chloroplastic"/>
    <property type="match status" value="1"/>
</dbReference>
<organism evidence="9 10">
    <name type="scientific">Kalanchoe fedtschenkoi</name>
    <name type="common">Lavender scallops</name>
    <name type="synonym">South American air plant</name>
    <dbReference type="NCBI Taxonomy" id="63787"/>
    <lineage>
        <taxon>Eukaryota</taxon>
        <taxon>Viridiplantae</taxon>
        <taxon>Streptophyta</taxon>
        <taxon>Embryophyta</taxon>
        <taxon>Tracheophyta</taxon>
        <taxon>Spermatophyta</taxon>
        <taxon>Magnoliopsida</taxon>
        <taxon>eudicotyledons</taxon>
        <taxon>Gunneridae</taxon>
        <taxon>Pentapetalae</taxon>
        <taxon>Saxifragales</taxon>
        <taxon>Crassulaceae</taxon>
        <taxon>Kalanchoe</taxon>
    </lineage>
</organism>